<dbReference type="InterPro" id="IPR050471">
    <property type="entry name" value="AB_hydrolase"/>
</dbReference>
<accession>A0A161V9R8</accession>
<evidence type="ECO:0000259" key="1">
    <source>
        <dbReference type="Pfam" id="PF00561"/>
    </source>
</evidence>
<organism evidence="2 3">
    <name type="scientific">Nodularia spumigena CENA596</name>
    <dbReference type="NCBI Taxonomy" id="1819295"/>
    <lineage>
        <taxon>Bacteria</taxon>
        <taxon>Bacillati</taxon>
        <taxon>Cyanobacteriota</taxon>
        <taxon>Cyanophyceae</taxon>
        <taxon>Nostocales</taxon>
        <taxon>Nodulariaceae</taxon>
        <taxon>Nodularia</taxon>
    </lineage>
</organism>
<dbReference type="Gene3D" id="3.40.50.1820">
    <property type="entry name" value="alpha/beta hydrolase"/>
    <property type="match status" value="1"/>
</dbReference>
<dbReference type="GO" id="GO:0046503">
    <property type="term" value="P:glycerolipid catabolic process"/>
    <property type="evidence" value="ECO:0007669"/>
    <property type="project" value="TreeGrafter"/>
</dbReference>
<name>A0A161V9R8_NODSP</name>
<sequence>MPKVQVNGIDLFYDIKGQGEPLLLIAGFLCDHSYWSLIMPSLVTQYQVIRVDNRGMGRSSAPDIPYNIPQMANDVAALLDQIGIEQVNLVGHSMGGQIAQELVLAQPGRVKSLILLSSLAKGDERFNHVISTWGDLPSIIDLKLYQKVVFPWIFTDEFYTIPGMVEQLIEWAVNYPFTPATHTLYHHSRAILSSDTQDRLHNIHCPTLILVGKQDILTPVKFSEQLAQGIPCAELVVLDRGGHGLLIESSDTVISLMLKFLARL</sequence>
<dbReference type="PRINTS" id="PR00111">
    <property type="entry name" value="ABHYDROLASE"/>
</dbReference>
<dbReference type="GO" id="GO:0004806">
    <property type="term" value="F:triacylglycerol lipase activity"/>
    <property type="evidence" value="ECO:0007669"/>
    <property type="project" value="TreeGrafter"/>
</dbReference>
<dbReference type="SUPFAM" id="SSF53474">
    <property type="entry name" value="alpha/beta-Hydrolases"/>
    <property type="match status" value="1"/>
</dbReference>
<dbReference type="Proteomes" id="UP000076555">
    <property type="component" value="Unassembled WGS sequence"/>
</dbReference>
<evidence type="ECO:0000313" key="3">
    <source>
        <dbReference type="Proteomes" id="UP000076555"/>
    </source>
</evidence>
<dbReference type="RefSeq" id="WP_063874395.1">
    <property type="nucleotide sequence ID" value="NZ_CAWMRI010000271.1"/>
</dbReference>
<dbReference type="InterPro" id="IPR000073">
    <property type="entry name" value="AB_hydrolase_1"/>
</dbReference>
<dbReference type="EMBL" id="LWAJ01000271">
    <property type="protein sequence ID" value="KZL47916.1"/>
    <property type="molecule type" value="Genomic_DNA"/>
</dbReference>
<dbReference type="AlphaFoldDB" id="A0A161V9R8"/>
<dbReference type="PRINTS" id="PR00412">
    <property type="entry name" value="EPOXHYDRLASE"/>
</dbReference>
<dbReference type="PANTHER" id="PTHR43433">
    <property type="entry name" value="HYDROLASE, ALPHA/BETA FOLD FAMILY PROTEIN"/>
    <property type="match status" value="1"/>
</dbReference>
<dbReference type="InterPro" id="IPR029058">
    <property type="entry name" value="AB_hydrolase_fold"/>
</dbReference>
<dbReference type="Pfam" id="PF00561">
    <property type="entry name" value="Abhydrolase_1"/>
    <property type="match status" value="1"/>
</dbReference>
<dbReference type="PANTHER" id="PTHR43433:SF5">
    <property type="entry name" value="AB HYDROLASE-1 DOMAIN-CONTAINING PROTEIN"/>
    <property type="match status" value="1"/>
</dbReference>
<protein>
    <submittedName>
        <fullName evidence="2">Alpha/beta hydrolase</fullName>
    </submittedName>
</protein>
<keyword evidence="2" id="KW-0378">Hydrolase</keyword>
<feature type="domain" description="AB hydrolase-1" evidence="1">
    <location>
        <begin position="21"/>
        <end position="248"/>
    </location>
</feature>
<gene>
    <name evidence="2" type="ORF">A2T98_20735</name>
</gene>
<evidence type="ECO:0000313" key="2">
    <source>
        <dbReference type="EMBL" id="KZL47916.1"/>
    </source>
</evidence>
<proteinExistence type="predicted"/>
<dbReference type="OrthoDB" id="53505at2"/>
<reference evidence="2 3" key="1">
    <citation type="submission" date="2016-04" db="EMBL/GenBank/DDBJ databases">
        <title>Draft Genome Assembly of the Bloom-forming Cyanobacterium Nodularia spumigena Strain CENA596 in Shrimp Production Ponds.</title>
        <authorList>
            <person name="Popin R.V."/>
            <person name="Rigonato J."/>
            <person name="Abreu V.A."/>
            <person name="Andreote A.P."/>
            <person name="Silveira S.B."/>
            <person name="Odebrecht C."/>
            <person name="Fiore M.F."/>
        </authorList>
    </citation>
    <scope>NUCLEOTIDE SEQUENCE [LARGE SCALE GENOMIC DNA]</scope>
    <source>
        <strain evidence="2 3">CENA596</strain>
    </source>
</reference>
<dbReference type="InterPro" id="IPR000639">
    <property type="entry name" value="Epox_hydrolase-like"/>
</dbReference>
<comment type="caution">
    <text evidence="2">The sequence shown here is derived from an EMBL/GenBank/DDBJ whole genome shotgun (WGS) entry which is preliminary data.</text>
</comment>